<sequence length="68" mass="7418">VVNLSLLSLNRPKPVGLLVVVVILAAPSSTCRFSCRDAAPSSTRRLLAAATVKLWVLSVTQVKRKLWF</sequence>
<dbReference type="AlphaFoldDB" id="A0A392SZE8"/>
<evidence type="ECO:0000256" key="1">
    <source>
        <dbReference type="SAM" id="Phobius"/>
    </source>
</evidence>
<proteinExistence type="predicted"/>
<comment type="caution">
    <text evidence="2">The sequence shown here is derived from an EMBL/GenBank/DDBJ whole genome shotgun (WGS) entry which is preliminary data.</text>
</comment>
<protein>
    <submittedName>
        <fullName evidence="2">Uncharacterized protein</fullName>
    </submittedName>
</protein>
<accession>A0A392SZE8</accession>
<feature type="transmembrane region" description="Helical" evidence="1">
    <location>
        <begin position="15"/>
        <end position="35"/>
    </location>
</feature>
<keyword evidence="3" id="KW-1185">Reference proteome</keyword>
<dbReference type="Proteomes" id="UP000265520">
    <property type="component" value="Unassembled WGS sequence"/>
</dbReference>
<evidence type="ECO:0000313" key="3">
    <source>
        <dbReference type="Proteomes" id="UP000265520"/>
    </source>
</evidence>
<keyword evidence="1" id="KW-1133">Transmembrane helix</keyword>
<name>A0A392SZE8_9FABA</name>
<dbReference type="EMBL" id="LXQA010463099">
    <property type="protein sequence ID" value="MCI53445.1"/>
    <property type="molecule type" value="Genomic_DNA"/>
</dbReference>
<organism evidence="2 3">
    <name type="scientific">Trifolium medium</name>
    <dbReference type="NCBI Taxonomy" id="97028"/>
    <lineage>
        <taxon>Eukaryota</taxon>
        <taxon>Viridiplantae</taxon>
        <taxon>Streptophyta</taxon>
        <taxon>Embryophyta</taxon>
        <taxon>Tracheophyta</taxon>
        <taxon>Spermatophyta</taxon>
        <taxon>Magnoliopsida</taxon>
        <taxon>eudicotyledons</taxon>
        <taxon>Gunneridae</taxon>
        <taxon>Pentapetalae</taxon>
        <taxon>rosids</taxon>
        <taxon>fabids</taxon>
        <taxon>Fabales</taxon>
        <taxon>Fabaceae</taxon>
        <taxon>Papilionoideae</taxon>
        <taxon>50 kb inversion clade</taxon>
        <taxon>NPAAA clade</taxon>
        <taxon>Hologalegina</taxon>
        <taxon>IRL clade</taxon>
        <taxon>Trifolieae</taxon>
        <taxon>Trifolium</taxon>
    </lineage>
</organism>
<feature type="non-terminal residue" evidence="2">
    <location>
        <position position="1"/>
    </location>
</feature>
<evidence type="ECO:0000313" key="2">
    <source>
        <dbReference type="EMBL" id="MCI53445.1"/>
    </source>
</evidence>
<reference evidence="2 3" key="1">
    <citation type="journal article" date="2018" name="Front. Plant Sci.">
        <title>Red Clover (Trifolium pratense) and Zigzag Clover (T. medium) - A Picture of Genomic Similarities and Differences.</title>
        <authorList>
            <person name="Dluhosova J."/>
            <person name="Istvanek J."/>
            <person name="Nedelnik J."/>
            <person name="Repkova J."/>
        </authorList>
    </citation>
    <scope>NUCLEOTIDE SEQUENCE [LARGE SCALE GENOMIC DNA]</scope>
    <source>
        <strain evidence="3">cv. 10/8</strain>
        <tissue evidence="2">Leaf</tissue>
    </source>
</reference>
<keyword evidence="1" id="KW-0472">Membrane</keyword>
<keyword evidence="1" id="KW-0812">Transmembrane</keyword>